<accession>A0ABU2U4E4</accession>
<protein>
    <recommendedName>
        <fullName evidence="5">Hydrolytic protein</fullName>
    </recommendedName>
</protein>
<dbReference type="SUPFAM" id="SSF50370">
    <property type="entry name" value="Ricin B-like lectins"/>
    <property type="match status" value="1"/>
</dbReference>
<keyword evidence="2" id="KW-0812">Transmembrane</keyword>
<feature type="transmembrane region" description="Helical" evidence="2">
    <location>
        <begin position="229"/>
        <end position="250"/>
    </location>
</feature>
<gene>
    <name evidence="3" type="ORF">RM764_34775</name>
</gene>
<dbReference type="CDD" id="cd00161">
    <property type="entry name" value="beta-trefoil_Ricin-like"/>
    <property type="match status" value="1"/>
</dbReference>
<sequence>MTTFTSLEPHSVAVDPGLSETTTVRVRNDGDTVEEYRLSVVGDPAPWTQVAPDTLRLYPGDEGSASVVFSPPRAPETTAGSLRFGVLVRPQQNPELSNVAEGVVTVSPFWEMRAELLPVTVRGRVSTRIRVAVDNLGNSPLPVGISGQDDEDVLAFRAAPETTEVAPGRTRLTRVRIRPGGVKFLGQPERYPFALTVTPAQDRMPGRVGPVPPAQLRGTFIRLPFFPKWLLVALGLLVAGAAAVTALWFVPRPPLVSNAVAQQLPPAPPVTQQLPPAPQSPPPIPSPPAASPSPSPSQSAEQEAPQKGGDRSQSGAATPSDPADGGPVIIRSTQDGQDLSLQGGRTDDGTPVVLTDDDKLREQQDPNRFWARIRYSDDTVALAPNGVPGSLLDQAGGEAPVRLRTIEGGDAAVRAGQASPLQRWRLQPVSEGIVRIVNVQTGGCLTDLGKDQQVQVRPCADAFTAIQRWQLVNPV</sequence>
<organism evidence="3 4">
    <name type="scientific">Streptomyces gibsoniae</name>
    <dbReference type="NCBI Taxonomy" id="3075529"/>
    <lineage>
        <taxon>Bacteria</taxon>
        <taxon>Bacillati</taxon>
        <taxon>Actinomycetota</taxon>
        <taxon>Actinomycetes</taxon>
        <taxon>Kitasatosporales</taxon>
        <taxon>Streptomycetaceae</taxon>
        <taxon>Streptomyces</taxon>
    </lineage>
</organism>
<evidence type="ECO:0008006" key="5">
    <source>
        <dbReference type="Google" id="ProtNLM"/>
    </source>
</evidence>
<reference evidence="4" key="1">
    <citation type="submission" date="2023-07" db="EMBL/GenBank/DDBJ databases">
        <title>30 novel species of actinomycetes from the DSMZ collection.</title>
        <authorList>
            <person name="Nouioui I."/>
        </authorList>
    </citation>
    <scope>NUCLEOTIDE SEQUENCE [LARGE SCALE GENOMIC DNA]</scope>
    <source>
        <strain evidence="4">DSM 41699</strain>
    </source>
</reference>
<feature type="region of interest" description="Disordered" evidence="1">
    <location>
        <begin position="266"/>
        <end position="360"/>
    </location>
</feature>
<feature type="compositionally biased region" description="Pro residues" evidence="1">
    <location>
        <begin position="266"/>
        <end position="295"/>
    </location>
</feature>
<evidence type="ECO:0000256" key="2">
    <source>
        <dbReference type="SAM" id="Phobius"/>
    </source>
</evidence>
<name>A0ABU2U4E4_9ACTN</name>
<evidence type="ECO:0000313" key="3">
    <source>
        <dbReference type="EMBL" id="MDT0468095.1"/>
    </source>
</evidence>
<evidence type="ECO:0000256" key="1">
    <source>
        <dbReference type="SAM" id="MobiDB-lite"/>
    </source>
</evidence>
<feature type="compositionally biased region" description="Polar residues" evidence="1">
    <location>
        <begin position="331"/>
        <end position="340"/>
    </location>
</feature>
<evidence type="ECO:0000313" key="4">
    <source>
        <dbReference type="Proteomes" id="UP001183809"/>
    </source>
</evidence>
<keyword evidence="4" id="KW-1185">Reference proteome</keyword>
<dbReference type="InterPro" id="IPR035992">
    <property type="entry name" value="Ricin_B-like_lectins"/>
</dbReference>
<keyword evidence="2" id="KW-0472">Membrane</keyword>
<keyword evidence="2" id="KW-1133">Transmembrane helix</keyword>
<dbReference type="EMBL" id="JAVREY010000066">
    <property type="protein sequence ID" value="MDT0468095.1"/>
    <property type="molecule type" value="Genomic_DNA"/>
</dbReference>
<proteinExistence type="predicted"/>
<dbReference type="Gene3D" id="2.80.10.50">
    <property type="match status" value="1"/>
</dbReference>
<dbReference type="RefSeq" id="WP_311699541.1">
    <property type="nucleotide sequence ID" value="NZ_JAVREY010000066.1"/>
</dbReference>
<dbReference type="PROSITE" id="PS50231">
    <property type="entry name" value="RICIN_B_LECTIN"/>
    <property type="match status" value="1"/>
</dbReference>
<dbReference type="Proteomes" id="UP001183809">
    <property type="component" value="Unassembled WGS sequence"/>
</dbReference>
<feature type="compositionally biased region" description="Low complexity" evidence="1">
    <location>
        <begin position="296"/>
        <end position="306"/>
    </location>
</feature>
<comment type="caution">
    <text evidence="3">The sequence shown here is derived from an EMBL/GenBank/DDBJ whole genome shotgun (WGS) entry which is preliminary data.</text>
</comment>